<dbReference type="Pfam" id="PF07992">
    <property type="entry name" value="Pyr_redox_2"/>
    <property type="match status" value="1"/>
</dbReference>
<feature type="domain" description="FAD/NAD(P)-binding" evidence="1">
    <location>
        <begin position="46"/>
        <end position="342"/>
    </location>
</feature>
<dbReference type="SUPFAM" id="SSF51905">
    <property type="entry name" value="FAD/NAD(P)-binding domain"/>
    <property type="match status" value="1"/>
</dbReference>
<proteinExistence type="predicted"/>
<dbReference type="InterPro" id="IPR023753">
    <property type="entry name" value="FAD/NAD-binding_dom"/>
</dbReference>
<evidence type="ECO:0000259" key="1">
    <source>
        <dbReference type="Pfam" id="PF07992"/>
    </source>
</evidence>
<dbReference type="GeneID" id="95978109"/>
<protein>
    <recommendedName>
        <fullName evidence="1">FAD/NAD(P)-binding domain-containing protein</fullName>
    </recommendedName>
</protein>
<accession>A0ABR3PPH1</accession>
<dbReference type="InterPro" id="IPR036188">
    <property type="entry name" value="FAD/NAD-bd_sf"/>
</dbReference>
<reference evidence="2 3" key="1">
    <citation type="submission" date="2024-07" db="EMBL/GenBank/DDBJ databases">
        <title>Draft sequence of the Neodothiora populina.</title>
        <authorList>
            <person name="Drown D.D."/>
            <person name="Schuette U.S."/>
            <person name="Buechlein A.B."/>
            <person name="Rusch D.R."/>
            <person name="Winton L.W."/>
            <person name="Adams G.A."/>
        </authorList>
    </citation>
    <scope>NUCLEOTIDE SEQUENCE [LARGE SCALE GENOMIC DNA]</scope>
    <source>
        <strain evidence="2 3">CPC 39397</strain>
    </source>
</reference>
<dbReference type="Proteomes" id="UP001562354">
    <property type="component" value="Unassembled WGS sequence"/>
</dbReference>
<dbReference type="Gene3D" id="3.50.50.100">
    <property type="match status" value="1"/>
</dbReference>
<dbReference type="PRINTS" id="PR00368">
    <property type="entry name" value="FADPNR"/>
</dbReference>
<keyword evidence="3" id="KW-1185">Reference proteome</keyword>
<evidence type="ECO:0000313" key="3">
    <source>
        <dbReference type="Proteomes" id="UP001562354"/>
    </source>
</evidence>
<comment type="caution">
    <text evidence="2">The sequence shown here is derived from an EMBL/GenBank/DDBJ whole genome shotgun (WGS) entry which is preliminary data.</text>
</comment>
<dbReference type="EMBL" id="JBFMKM010000002">
    <property type="protein sequence ID" value="KAL1311465.1"/>
    <property type="molecule type" value="Genomic_DNA"/>
</dbReference>
<dbReference type="PANTHER" id="PTHR43735:SF5">
    <property type="entry name" value="FAD_NAD(P)-BINDING DOMAIN-CONTAINING PROTEIN"/>
    <property type="match status" value="1"/>
</dbReference>
<dbReference type="PANTHER" id="PTHR43735">
    <property type="entry name" value="APOPTOSIS-INDUCING FACTOR 1"/>
    <property type="match status" value="1"/>
</dbReference>
<dbReference type="PRINTS" id="PR00469">
    <property type="entry name" value="PNDRDTASEII"/>
</dbReference>
<organism evidence="2 3">
    <name type="scientific">Neodothiora populina</name>
    <dbReference type="NCBI Taxonomy" id="2781224"/>
    <lineage>
        <taxon>Eukaryota</taxon>
        <taxon>Fungi</taxon>
        <taxon>Dikarya</taxon>
        <taxon>Ascomycota</taxon>
        <taxon>Pezizomycotina</taxon>
        <taxon>Dothideomycetes</taxon>
        <taxon>Dothideomycetidae</taxon>
        <taxon>Dothideales</taxon>
        <taxon>Dothioraceae</taxon>
        <taxon>Neodothiora</taxon>
    </lineage>
</organism>
<gene>
    <name evidence="2" type="ORF">AAFC00_004409</name>
</gene>
<name>A0ABR3PPH1_9PEZI</name>
<evidence type="ECO:0000313" key="2">
    <source>
        <dbReference type="EMBL" id="KAL1311465.1"/>
    </source>
</evidence>
<sequence>MTVMDNLQLIGKSLAFFVPYACRQLPRRIAAIYHSWTYKSTSSAQNVVVLGGSFAGITLAKRLTETLPTGYKVVLVEKRSHFNYSFNFPRYSVLQGYEHTAFIPYDGLKESAPSGIYTHVQDTVGSISNTEVLLASGKSIPYRFLAIATGASQPLPVQVSANERDAACLELRYVQQSIKDSQKIAIIGAGAVGIELATDIKDFYPDKNVTLIHPYGQVLNRFGKRLHGYVLPVLEKLKIRCLFHERPSLPQGDSFLKDTTLTFSDGHQEKFDLVIGCTGQRPNSSLLTSLLPNSISEATSRILVQPTLQVSDTKDSNQRVFAFGDVAEHGGPMMARAGMFQAEVVLANIMAMIHGRVPRKVYTPRRDIEGAIKLTLGRAHNAIYTMDDDGSELLVVSHKGQLDHDCSRAWKELGADIKLAKPVVDSVVNDAHFCKV</sequence>
<dbReference type="RefSeq" id="XP_069204314.1">
    <property type="nucleotide sequence ID" value="XM_069344047.1"/>
</dbReference>